<organism evidence="1 2">
    <name type="scientific">Aspergillus puulaauensis</name>
    <dbReference type="NCBI Taxonomy" id="1220207"/>
    <lineage>
        <taxon>Eukaryota</taxon>
        <taxon>Fungi</taxon>
        <taxon>Dikarya</taxon>
        <taxon>Ascomycota</taxon>
        <taxon>Pezizomycotina</taxon>
        <taxon>Eurotiomycetes</taxon>
        <taxon>Eurotiomycetidae</taxon>
        <taxon>Eurotiales</taxon>
        <taxon>Aspergillaceae</taxon>
        <taxon>Aspergillus</taxon>
    </lineage>
</organism>
<evidence type="ECO:0000313" key="1">
    <source>
        <dbReference type="EMBL" id="BCS18009.1"/>
    </source>
</evidence>
<reference evidence="1" key="1">
    <citation type="submission" date="2021-01" db="EMBL/GenBank/DDBJ databases">
        <authorList>
            <consortium name="Aspergillus puulaauensis MK2 genome sequencing consortium"/>
            <person name="Kazuki M."/>
            <person name="Futagami T."/>
        </authorList>
    </citation>
    <scope>NUCLEOTIDE SEQUENCE</scope>
    <source>
        <strain evidence="1">MK2</strain>
    </source>
</reference>
<dbReference type="AlphaFoldDB" id="A0A7R8AFX1"/>
<name>A0A7R8AFX1_9EURO</name>
<dbReference type="EMBL" id="AP024443">
    <property type="protein sequence ID" value="BCS18009.1"/>
    <property type="molecule type" value="Genomic_DNA"/>
</dbReference>
<accession>A0A7R8AFX1</accession>
<dbReference type="GeneID" id="64968014"/>
<dbReference type="Proteomes" id="UP000654913">
    <property type="component" value="Chromosome 1"/>
</dbReference>
<evidence type="ECO:0000313" key="2">
    <source>
        <dbReference type="Proteomes" id="UP000654913"/>
    </source>
</evidence>
<reference evidence="1" key="2">
    <citation type="submission" date="2021-02" db="EMBL/GenBank/DDBJ databases">
        <title>Aspergillus puulaauensis MK2 genome sequence.</title>
        <authorList>
            <person name="Futagami T."/>
            <person name="Mori K."/>
            <person name="Kadooka C."/>
            <person name="Tanaka T."/>
        </authorList>
    </citation>
    <scope>NUCLEOTIDE SEQUENCE</scope>
    <source>
        <strain evidence="1">MK2</strain>
    </source>
</reference>
<sequence>MFLEICRFSVFDYWRSSTIEIPPPWDNEGEHKYLGHGVSTNIALDWRLFRDSDAVIRHMRKGRVGTDCFGAIVTRQFPREPMVRVSPGSATNKPRESRL</sequence>
<dbReference type="KEGG" id="apuu:APUU_10837S"/>
<gene>
    <name evidence="1" type="ORF">APUU_10837S</name>
</gene>
<protein>
    <submittedName>
        <fullName evidence="1">Uncharacterized protein</fullName>
    </submittedName>
</protein>
<keyword evidence="2" id="KW-1185">Reference proteome</keyword>
<proteinExistence type="predicted"/>
<dbReference type="RefSeq" id="XP_041550203.1">
    <property type="nucleotide sequence ID" value="XM_041705229.1"/>
</dbReference>